<dbReference type="STRING" id="946122.A0A0C2XIG9"/>
<organism evidence="2 3">
    <name type="scientific">Amanita muscaria (strain Koide BX008)</name>
    <dbReference type="NCBI Taxonomy" id="946122"/>
    <lineage>
        <taxon>Eukaryota</taxon>
        <taxon>Fungi</taxon>
        <taxon>Dikarya</taxon>
        <taxon>Basidiomycota</taxon>
        <taxon>Agaricomycotina</taxon>
        <taxon>Agaricomycetes</taxon>
        <taxon>Agaricomycetidae</taxon>
        <taxon>Agaricales</taxon>
        <taxon>Pluteineae</taxon>
        <taxon>Amanitaceae</taxon>
        <taxon>Amanita</taxon>
    </lineage>
</organism>
<dbReference type="Proteomes" id="UP000054549">
    <property type="component" value="Unassembled WGS sequence"/>
</dbReference>
<feature type="region of interest" description="Disordered" evidence="1">
    <location>
        <begin position="95"/>
        <end position="125"/>
    </location>
</feature>
<dbReference type="InParanoid" id="A0A0C2XIG9"/>
<dbReference type="PANTHER" id="PTHR21581">
    <property type="entry name" value="D-ALANYL-D-ALANINE CARBOXYPEPTIDASE"/>
    <property type="match status" value="1"/>
</dbReference>
<accession>A0A0C2XIG9</accession>
<dbReference type="AlphaFoldDB" id="A0A0C2XIG9"/>
<feature type="region of interest" description="Disordered" evidence="1">
    <location>
        <begin position="1"/>
        <end position="83"/>
    </location>
</feature>
<gene>
    <name evidence="2" type="ORF">M378DRAFT_70358</name>
</gene>
<dbReference type="Gene3D" id="1.25.40.10">
    <property type="entry name" value="Tetratricopeptide repeat domain"/>
    <property type="match status" value="1"/>
</dbReference>
<sequence length="531" mass="58121">MDRDQGSQLEPSAETPFGDEETPKETGESPFPQIPPQDVITEPEVPDPFLLDEEGDALSEEERQVATTPTAVNSESQEHATPAHEISLLPQDASETATSIAPTSPAVDKNVPPLPSEESDKEEAPEISVPALIKPGMFLPIPNTDPLTTLLSKYIHPPEKRPVRDLSGEWQRSDFHTLVMTNSWRALARMARDHLVNTTPEDVAKILNLWYIRLSSLARLRLFNQTSAECTNLFAVLNAIEPPEDRAWLFDNILPFELEVMYARLKYWAGDHMGYLDALYALLYKCKTKARQAGREAAALATSSGTADVPVPTAKGDSVTAVMWKERAVRICLITASQLVEMNDLPAATKLLEPLCEQPNQPLTTDGAQEGTPNTSIPALRSALGRIYLQAGNLHLAARHFAAASKDPAVEPTMKEMNAALFACADGQWERASETLRGLLEKDAENGVAVNNLAVALLGQGKMQEGISVLENALRASPSSVVIAEPFLFNLSTLYELRYANAIEKKRELLVEVAKWSGDGLKTSCLKLPTN</sequence>
<dbReference type="InterPro" id="IPR011990">
    <property type="entry name" value="TPR-like_helical_dom_sf"/>
</dbReference>
<feature type="compositionally biased region" description="Acidic residues" evidence="1">
    <location>
        <begin position="50"/>
        <end position="59"/>
    </location>
</feature>
<dbReference type="SUPFAM" id="SSF48452">
    <property type="entry name" value="TPR-like"/>
    <property type="match status" value="1"/>
</dbReference>
<dbReference type="PANTHER" id="PTHR21581:SF6">
    <property type="entry name" value="TRAFFICKING PROTEIN PARTICLE COMPLEX SUBUNIT 12"/>
    <property type="match status" value="1"/>
</dbReference>
<evidence type="ECO:0000313" key="2">
    <source>
        <dbReference type="EMBL" id="KIL69276.1"/>
    </source>
</evidence>
<reference evidence="2 3" key="1">
    <citation type="submission" date="2014-04" db="EMBL/GenBank/DDBJ databases">
        <title>Evolutionary Origins and Diversification of the Mycorrhizal Mutualists.</title>
        <authorList>
            <consortium name="DOE Joint Genome Institute"/>
            <consortium name="Mycorrhizal Genomics Consortium"/>
            <person name="Kohler A."/>
            <person name="Kuo A."/>
            <person name="Nagy L.G."/>
            <person name="Floudas D."/>
            <person name="Copeland A."/>
            <person name="Barry K.W."/>
            <person name="Cichocki N."/>
            <person name="Veneault-Fourrey C."/>
            <person name="LaButti K."/>
            <person name="Lindquist E.A."/>
            <person name="Lipzen A."/>
            <person name="Lundell T."/>
            <person name="Morin E."/>
            <person name="Murat C."/>
            <person name="Riley R."/>
            <person name="Ohm R."/>
            <person name="Sun H."/>
            <person name="Tunlid A."/>
            <person name="Henrissat B."/>
            <person name="Grigoriev I.V."/>
            <person name="Hibbett D.S."/>
            <person name="Martin F."/>
        </authorList>
    </citation>
    <scope>NUCLEOTIDE SEQUENCE [LARGE SCALE GENOMIC DNA]</scope>
    <source>
        <strain evidence="2 3">Koide BX008</strain>
    </source>
</reference>
<protein>
    <submittedName>
        <fullName evidence="2">Uncharacterized protein</fullName>
    </submittedName>
</protein>
<dbReference type="GO" id="GO:0030008">
    <property type="term" value="C:TRAPP complex"/>
    <property type="evidence" value="ECO:0007669"/>
    <property type="project" value="TreeGrafter"/>
</dbReference>
<feature type="compositionally biased region" description="Polar residues" evidence="1">
    <location>
        <begin position="65"/>
        <end position="75"/>
    </location>
</feature>
<keyword evidence="3" id="KW-1185">Reference proteome</keyword>
<evidence type="ECO:0000313" key="3">
    <source>
        <dbReference type="Proteomes" id="UP000054549"/>
    </source>
</evidence>
<dbReference type="GO" id="GO:0005794">
    <property type="term" value="C:Golgi apparatus"/>
    <property type="evidence" value="ECO:0007669"/>
    <property type="project" value="TreeGrafter"/>
</dbReference>
<dbReference type="EMBL" id="KN818226">
    <property type="protein sequence ID" value="KIL69276.1"/>
    <property type="molecule type" value="Genomic_DNA"/>
</dbReference>
<proteinExistence type="predicted"/>
<name>A0A0C2XIG9_AMAMK</name>
<dbReference type="OrthoDB" id="428342at2759"/>
<feature type="compositionally biased region" description="Polar residues" evidence="1">
    <location>
        <begin position="1"/>
        <end position="10"/>
    </location>
</feature>
<dbReference type="HOGENOM" id="CLU_028756_1_0_1"/>
<evidence type="ECO:0000256" key="1">
    <source>
        <dbReference type="SAM" id="MobiDB-lite"/>
    </source>
</evidence>